<dbReference type="GO" id="GO:0005507">
    <property type="term" value="F:copper ion binding"/>
    <property type="evidence" value="ECO:0007669"/>
    <property type="project" value="TreeGrafter"/>
</dbReference>
<evidence type="ECO:0000313" key="4">
    <source>
        <dbReference type="Proteomes" id="UP000234530"/>
    </source>
</evidence>
<dbReference type="KEGG" id="pzh:CX676_08800"/>
<keyword evidence="2" id="KW-0963">Cytoplasm</keyword>
<dbReference type="PANTHER" id="PTHR12598">
    <property type="entry name" value="COPPER HOMEOSTASIS PROTEIN CUTC"/>
    <property type="match status" value="1"/>
</dbReference>
<protein>
    <recommendedName>
        <fullName evidence="2">PF03932 family protein CutC</fullName>
    </recommendedName>
</protein>
<gene>
    <name evidence="2" type="primary">cutC</name>
    <name evidence="3" type="ORF">CX676_08800</name>
</gene>
<reference evidence="3 4" key="1">
    <citation type="journal article" date="2013" name="Antonie Van Leeuwenhoek">
        <title>Paracoccus zhejiangensis sp. nov., isolated from activated sludge in wastewater-treatment system.</title>
        <authorList>
            <person name="Wu Z.G."/>
            <person name="Zhang D.F."/>
            <person name="Liu Y.L."/>
            <person name="Wang F."/>
            <person name="Jiang X."/>
            <person name="Li C."/>
            <person name="Li S.P."/>
            <person name="Hong Q."/>
            <person name="Li W.J."/>
        </authorList>
    </citation>
    <scope>NUCLEOTIDE SEQUENCE [LARGE SCALE GENOMIC DNA]</scope>
    <source>
        <strain evidence="3 4">J6</strain>
    </source>
</reference>
<dbReference type="Gene3D" id="3.20.20.380">
    <property type="entry name" value="Copper homeostasis (CutC) domain"/>
    <property type="match status" value="1"/>
</dbReference>
<evidence type="ECO:0000256" key="2">
    <source>
        <dbReference type="HAMAP-Rule" id="MF_00795"/>
    </source>
</evidence>
<dbReference type="GO" id="GO:0005737">
    <property type="term" value="C:cytoplasm"/>
    <property type="evidence" value="ECO:0007669"/>
    <property type="project" value="UniProtKB-SubCell"/>
</dbReference>
<dbReference type="Proteomes" id="UP000234530">
    <property type="component" value="Chromosome"/>
</dbReference>
<dbReference type="OrthoDB" id="9815677at2"/>
<dbReference type="RefSeq" id="WP_101752281.1">
    <property type="nucleotide sequence ID" value="NZ_CP025430.1"/>
</dbReference>
<dbReference type="InterPro" id="IPR005627">
    <property type="entry name" value="CutC-like"/>
</dbReference>
<dbReference type="EMBL" id="CP025430">
    <property type="protein sequence ID" value="AUH64243.1"/>
    <property type="molecule type" value="Genomic_DNA"/>
</dbReference>
<accession>A0A2H5EY97</accession>
<proteinExistence type="inferred from homology"/>
<dbReference type="InterPro" id="IPR036822">
    <property type="entry name" value="CutC-like_dom_sf"/>
</dbReference>
<keyword evidence="4" id="KW-1185">Reference proteome</keyword>
<comment type="subcellular location">
    <subcellularLocation>
        <location evidence="2">Cytoplasm</location>
    </subcellularLocation>
</comment>
<dbReference type="HAMAP" id="MF_00795">
    <property type="entry name" value="CutC"/>
    <property type="match status" value="1"/>
</dbReference>
<evidence type="ECO:0000256" key="1">
    <source>
        <dbReference type="ARBA" id="ARBA00007768"/>
    </source>
</evidence>
<dbReference type="AlphaFoldDB" id="A0A2H5EY97"/>
<organism evidence="3 4">
    <name type="scientific">Paracoccus zhejiangensis</name>
    <dbReference type="NCBI Taxonomy" id="1077935"/>
    <lineage>
        <taxon>Bacteria</taxon>
        <taxon>Pseudomonadati</taxon>
        <taxon>Pseudomonadota</taxon>
        <taxon>Alphaproteobacteria</taxon>
        <taxon>Rhodobacterales</taxon>
        <taxon>Paracoccaceae</taxon>
        <taxon>Paracoccus</taxon>
    </lineage>
</organism>
<dbReference type="PANTHER" id="PTHR12598:SF0">
    <property type="entry name" value="COPPER HOMEOSTASIS PROTEIN CUTC HOMOLOG"/>
    <property type="match status" value="1"/>
</dbReference>
<comment type="similarity">
    <text evidence="1 2">Belongs to the CutC family.</text>
</comment>
<evidence type="ECO:0000313" key="3">
    <source>
        <dbReference type="EMBL" id="AUH64243.1"/>
    </source>
</evidence>
<dbReference type="Pfam" id="PF03932">
    <property type="entry name" value="CutC"/>
    <property type="match status" value="1"/>
</dbReference>
<dbReference type="SUPFAM" id="SSF110395">
    <property type="entry name" value="CutC-like"/>
    <property type="match status" value="1"/>
</dbReference>
<name>A0A2H5EY97_9RHOB</name>
<sequence>MSRIRLEVCVDDAAGIAAAAEGGADRIELCAALGLGGLTPSVGLMALAAQAGLPAMAMIRPRAGDFVWSKGEVEAMKVEIDAVRAAGLAGVVIGASRPDGRLDGAQLAELVKAAEGLDITLHRAIDLAPDPVEAMELLRDLGIRRVLSSGGARSAAEGIERLAAMAEAAPEIVVMPGGGVSEANAALFASRLPLAEIHASCSVSSPLPELPQVSDFGFQPAGARATDAARVRALRAALDQITASRPEG</sequence>
<comment type="caution">
    <text evidence="2">Once thought to be involved in copper homeostasis, experiments in E.coli have shown this is not the case.</text>
</comment>